<feature type="transmembrane region" description="Helical" evidence="1">
    <location>
        <begin position="69"/>
        <end position="95"/>
    </location>
</feature>
<feature type="transmembrane region" description="Helical" evidence="1">
    <location>
        <begin position="158"/>
        <end position="176"/>
    </location>
</feature>
<dbReference type="EMBL" id="FMAH01000074">
    <property type="protein sequence ID" value="SCB49423.1"/>
    <property type="molecule type" value="Genomic_DNA"/>
</dbReference>
<keyword evidence="3" id="KW-0378">Hydrolase</keyword>
<feature type="transmembrane region" description="Helical" evidence="1">
    <location>
        <begin position="128"/>
        <end position="146"/>
    </location>
</feature>
<dbReference type="AlphaFoldDB" id="A0A1C3XAZ3"/>
<dbReference type="GO" id="GO:0016787">
    <property type="term" value="F:hydrolase activity"/>
    <property type="evidence" value="ECO:0007669"/>
    <property type="project" value="UniProtKB-KW"/>
</dbReference>
<feature type="domain" description="Acyltransferase 3" evidence="2">
    <location>
        <begin position="16"/>
        <end position="263"/>
    </location>
</feature>
<keyword evidence="3" id="KW-0012">Acyltransferase</keyword>
<accession>A0A1C3XAZ3</accession>
<dbReference type="GO" id="GO:0016020">
    <property type="term" value="C:membrane"/>
    <property type="evidence" value="ECO:0007669"/>
    <property type="project" value="TreeGrafter"/>
</dbReference>
<keyword evidence="3" id="KW-0808">Transferase</keyword>
<feature type="transmembrane region" description="Helical" evidence="1">
    <location>
        <begin position="102"/>
        <end position="122"/>
    </location>
</feature>
<protein>
    <submittedName>
        <fullName evidence="3">Peptidoglycan/LPS O-acetylase OafA/YrhL, contains acyltransferase and SGNH-hydrolase domains</fullName>
    </submittedName>
</protein>
<feature type="transmembrane region" description="Helical" evidence="1">
    <location>
        <begin position="30"/>
        <end position="49"/>
    </location>
</feature>
<sequence length="296" mass="31925">MAMTTDSVKRGIGTSLEFIWRRLIRILPPYWFYSLLLLPVFLVAPQLINSAQGNHIDLFRSFLLLPSETLPLLTVGWTLVFEMWFYLVFAALLVLPRRIQPIALAIWAATLVSLSLAEAAATSPAAKLVQSPFALEFMAGCAGYFLSKRCNALSARTLILIGVTGFVSSLAIQPLLIDSISLSRALLLSASISLALAGAVALEKAQGLLRYGALRWAGDISYSVYLCHVLVLSLVGRIWAAIGGGITSPWAICFFWIAAVGSVVGVGAASFYGIERPCIALLKRRRVASLPLQAGA</sequence>
<dbReference type="InterPro" id="IPR002656">
    <property type="entry name" value="Acyl_transf_3_dom"/>
</dbReference>
<organism evidence="3 4">
    <name type="scientific">Rhizobium miluonense</name>
    <dbReference type="NCBI Taxonomy" id="411945"/>
    <lineage>
        <taxon>Bacteria</taxon>
        <taxon>Pseudomonadati</taxon>
        <taxon>Pseudomonadota</taxon>
        <taxon>Alphaproteobacteria</taxon>
        <taxon>Hyphomicrobiales</taxon>
        <taxon>Rhizobiaceae</taxon>
        <taxon>Rhizobium/Agrobacterium group</taxon>
        <taxon>Rhizobium</taxon>
    </lineage>
</organism>
<dbReference type="Pfam" id="PF01757">
    <property type="entry name" value="Acyl_transf_3"/>
    <property type="match status" value="1"/>
</dbReference>
<dbReference type="STRING" id="411945.GA0061102_107411"/>
<dbReference type="PANTHER" id="PTHR23028:SF131">
    <property type="entry name" value="BLR2367 PROTEIN"/>
    <property type="match status" value="1"/>
</dbReference>
<feature type="transmembrane region" description="Helical" evidence="1">
    <location>
        <begin position="222"/>
        <end position="242"/>
    </location>
</feature>
<dbReference type="Proteomes" id="UP000199435">
    <property type="component" value="Unassembled WGS sequence"/>
</dbReference>
<name>A0A1C3XAZ3_9HYPH</name>
<evidence type="ECO:0000313" key="3">
    <source>
        <dbReference type="EMBL" id="SCB49423.1"/>
    </source>
</evidence>
<keyword evidence="4" id="KW-1185">Reference proteome</keyword>
<feature type="transmembrane region" description="Helical" evidence="1">
    <location>
        <begin position="248"/>
        <end position="274"/>
    </location>
</feature>
<dbReference type="InterPro" id="IPR050879">
    <property type="entry name" value="Acyltransferase_3"/>
</dbReference>
<keyword evidence="1" id="KW-0812">Transmembrane</keyword>
<dbReference type="GO" id="GO:0016747">
    <property type="term" value="F:acyltransferase activity, transferring groups other than amino-acyl groups"/>
    <property type="evidence" value="ECO:0007669"/>
    <property type="project" value="InterPro"/>
</dbReference>
<evidence type="ECO:0000256" key="1">
    <source>
        <dbReference type="SAM" id="Phobius"/>
    </source>
</evidence>
<gene>
    <name evidence="3" type="ORF">GA0061102_107411</name>
</gene>
<reference evidence="4" key="1">
    <citation type="submission" date="2016-08" db="EMBL/GenBank/DDBJ databases">
        <authorList>
            <person name="Varghese N."/>
            <person name="Submissions Spin"/>
        </authorList>
    </citation>
    <scope>NUCLEOTIDE SEQUENCE [LARGE SCALE GENOMIC DNA]</scope>
    <source>
        <strain evidence="4">HAMBI 2971</strain>
    </source>
</reference>
<keyword evidence="1" id="KW-1133">Transmembrane helix</keyword>
<evidence type="ECO:0000259" key="2">
    <source>
        <dbReference type="Pfam" id="PF01757"/>
    </source>
</evidence>
<feature type="transmembrane region" description="Helical" evidence="1">
    <location>
        <begin position="182"/>
        <end position="202"/>
    </location>
</feature>
<dbReference type="GO" id="GO:0000271">
    <property type="term" value="P:polysaccharide biosynthetic process"/>
    <property type="evidence" value="ECO:0007669"/>
    <property type="project" value="TreeGrafter"/>
</dbReference>
<dbReference type="PANTHER" id="PTHR23028">
    <property type="entry name" value="ACETYLTRANSFERASE"/>
    <property type="match status" value="1"/>
</dbReference>
<evidence type="ECO:0000313" key="4">
    <source>
        <dbReference type="Proteomes" id="UP000199435"/>
    </source>
</evidence>
<proteinExistence type="predicted"/>
<keyword evidence="1" id="KW-0472">Membrane</keyword>